<dbReference type="Pfam" id="PF13419">
    <property type="entry name" value="HAD_2"/>
    <property type="match status" value="1"/>
</dbReference>
<evidence type="ECO:0000256" key="10">
    <source>
        <dbReference type="HAMAP-Rule" id="MF_00495"/>
    </source>
</evidence>
<keyword evidence="9 10" id="KW-0119">Carbohydrate metabolism</keyword>
<dbReference type="NCBIfam" id="TIGR01549">
    <property type="entry name" value="HAD-SF-IA-v1"/>
    <property type="match status" value="1"/>
</dbReference>
<reference evidence="11" key="1">
    <citation type="submission" date="2022-05" db="EMBL/GenBank/DDBJ databases">
        <authorList>
            <person name="Park J.-S."/>
        </authorList>
    </citation>
    <scope>NUCLEOTIDE SEQUENCE</scope>
    <source>
        <strain evidence="11">2012CJ41-6</strain>
    </source>
</reference>
<dbReference type="PANTHER" id="PTHR43434">
    <property type="entry name" value="PHOSPHOGLYCOLATE PHOSPHATASE"/>
    <property type="match status" value="1"/>
</dbReference>
<comment type="catalytic activity">
    <reaction evidence="1 10">
        <text>2-phosphoglycolate + H2O = glycolate + phosphate</text>
        <dbReference type="Rhea" id="RHEA:14369"/>
        <dbReference type="ChEBI" id="CHEBI:15377"/>
        <dbReference type="ChEBI" id="CHEBI:29805"/>
        <dbReference type="ChEBI" id="CHEBI:43474"/>
        <dbReference type="ChEBI" id="CHEBI:58033"/>
        <dbReference type="EC" id="3.1.3.18"/>
    </reaction>
</comment>
<evidence type="ECO:0000256" key="6">
    <source>
        <dbReference type="ARBA" id="ARBA00022723"/>
    </source>
</evidence>
<name>A0ABT0Q6G8_9RHOB</name>
<dbReference type="InterPro" id="IPR041492">
    <property type="entry name" value="HAD_2"/>
</dbReference>
<evidence type="ECO:0000256" key="1">
    <source>
        <dbReference type="ARBA" id="ARBA00000830"/>
    </source>
</evidence>
<comment type="function">
    <text evidence="10">Specifically catalyzes the dephosphorylation of 2-phosphoglycolate. Is involved in the dissimilation of the intracellular 2-phosphoglycolate formed during the DNA repair of 3'-phosphoglycolate ends, a major class of DNA lesions induced by oxidative stress.</text>
</comment>
<keyword evidence="6 10" id="KW-0479">Metal-binding</keyword>
<dbReference type="EC" id="3.1.3.18" evidence="5 10"/>
<dbReference type="RefSeq" id="WP_249712287.1">
    <property type="nucleotide sequence ID" value="NZ_JAMFMB010000029.1"/>
</dbReference>
<dbReference type="GO" id="GO:0008967">
    <property type="term" value="F:phosphoglycolate phosphatase activity"/>
    <property type="evidence" value="ECO:0007669"/>
    <property type="project" value="UniProtKB-EC"/>
</dbReference>
<dbReference type="Gene3D" id="1.10.150.240">
    <property type="entry name" value="Putative phosphatase, domain 2"/>
    <property type="match status" value="1"/>
</dbReference>
<keyword evidence="7 10" id="KW-0378">Hydrolase</keyword>
<dbReference type="SFLD" id="SFLDG01129">
    <property type="entry name" value="C1.5:_HAD__Beta-PGM__Phosphata"/>
    <property type="match status" value="1"/>
</dbReference>
<comment type="similarity">
    <text evidence="4 10">Belongs to the HAD-like hydrolase superfamily. CbbY/CbbZ/Gph/YieH family.</text>
</comment>
<evidence type="ECO:0000256" key="7">
    <source>
        <dbReference type="ARBA" id="ARBA00022801"/>
    </source>
</evidence>
<comment type="caution">
    <text evidence="11">The sequence shown here is derived from an EMBL/GenBank/DDBJ whole genome shotgun (WGS) entry which is preliminary data.</text>
</comment>
<dbReference type="InterPro" id="IPR036412">
    <property type="entry name" value="HAD-like_sf"/>
</dbReference>
<evidence type="ECO:0000256" key="5">
    <source>
        <dbReference type="ARBA" id="ARBA00013078"/>
    </source>
</evidence>
<dbReference type="NCBIfam" id="TIGR01449">
    <property type="entry name" value="PGP_bact"/>
    <property type="match status" value="1"/>
</dbReference>
<protein>
    <recommendedName>
        <fullName evidence="5 10">Phosphoglycolate phosphatase</fullName>
        <shortName evidence="10">PGP</shortName>
        <shortName evidence="10">PGPase</shortName>
        <ecNumber evidence="5 10">3.1.3.18</ecNumber>
    </recommendedName>
</protein>
<evidence type="ECO:0000256" key="2">
    <source>
        <dbReference type="ARBA" id="ARBA00001946"/>
    </source>
</evidence>
<feature type="binding site" evidence="10">
    <location>
        <position position="8"/>
    </location>
    <ligand>
        <name>Mg(2+)</name>
        <dbReference type="ChEBI" id="CHEBI:18420"/>
    </ligand>
</feature>
<gene>
    <name evidence="11" type="primary">gph</name>
    <name evidence="11" type="ORF">M3P21_18195</name>
</gene>
<comment type="cofactor">
    <cofactor evidence="2 10">
        <name>Mg(2+)</name>
        <dbReference type="ChEBI" id="CHEBI:18420"/>
    </cofactor>
</comment>
<feature type="active site" description="Nucleophile" evidence="10">
    <location>
        <position position="8"/>
    </location>
</feature>
<dbReference type="Gene3D" id="3.40.50.1000">
    <property type="entry name" value="HAD superfamily/HAD-like"/>
    <property type="match status" value="1"/>
</dbReference>
<evidence type="ECO:0000256" key="4">
    <source>
        <dbReference type="ARBA" id="ARBA00006171"/>
    </source>
</evidence>
<evidence type="ECO:0000256" key="9">
    <source>
        <dbReference type="ARBA" id="ARBA00023277"/>
    </source>
</evidence>
<proteinExistence type="inferred from homology"/>
<dbReference type="InterPro" id="IPR037512">
    <property type="entry name" value="PGPase_prok"/>
</dbReference>
<comment type="pathway">
    <text evidence="3 10">Organic acid metabolism; glycolate biosynthesis; glycolate from 2-phosphoglycolate: step 1/1.</text>
</comment>
<keyword evidence="12" id="KW-1185">Reference proteome</keyword>
<dbReference type="Proteomes" id="UP001203880">
    <property type="component" value="Unassembled WGS sequence"/>
</dbReference>
<dbReference type="InterPro" id="IPR023198">
    <property type="entry name" value="PGP-like_dom2"/>
</dbReference>
<dbReference type="EMBL" id="JAMFMB010000029">
    <property type="protein sequence ID" value="MCL6285464.1"/>
    <property type="molecule type" value="Genomic_DNA"/>
</dbReference>
<dbReference type="PANTHER" id="PTHR43434:SF1">
    <property type="entry name" value="PHOSPHOGLYCOLATE PHOSPHATASE"/>
    <property type="match status" value="1"/>
</dbReference>
<evidence type="ECO:0000313" key="11">
    <source>
        <dbReference type="EMBL" id="MCL6285464.1"/>
    </source>
</evidence>
<dbReference type="InterPro" id="IPR006439">
    <property type="entry name" value="HAD-SF_hydro_IA"/>
</dbReference>
<dbReference type="SUPFAM" id="SSF56784">
    <property type="entry name" value="HAD-like"/>
    <property type="match status" value="1"/>
</dbReference>
<accession>A0ABT0Q6G8</accession>
<feature type="binding site" evidence="10">
    <location>
        <position position="10"/>
    </location>
    <ligand>
        <name>Mg(2+)</name>
        <dbReference type="ChEBI" id="CHEBI:18420"/>
    </ligand>
</feature>
<keyword evidence="8 10" id="KW-0460">Magnesium</keyword>
<organism evidence="11 12">
    <name type="scientific">Ruegeria spongiae</name>
    <dbReference type="NCBI Taxonomy" id="2942209"/>
    <lineage>
        <taxon>Bacteria</taxon>
        <taxon>Pseudomonadati</taxon>
        <taxon>Pseudomonadota</taxon>
        <taxon>Alphaproteobacteria</taxon>
        <taxon>Rhodobacterales</taxon>
        <taxon>Roseobacteraceae</taxon>
        <taxon>Ruegeria</taxon>
    </lineage>
</organism>
<sequence length="222" mass="23544">MKPAIVFDLDGTLIDSVPDLAAAVNLTLTARGLPELDLTTIIGFVGNGLPKLVERVMTHGGVDMGLHSKLTRITLDNYMRAPTARTVLYAGVRDMLEAFTTSGNALGICTNKPEAAARQVLDALDLSRFFAVVVGGDTLAQRKPDPAPLLHVFEQLGAGPRFYVGDSEVDAETAQRAGVPFALFTEGYRKSPVASLPHQLAYADSGTLPALIADALTDPATR</sequence>
<dbReference type="HAMAP" id="MF_00495">
    <property type="entry name" value="GPH_hydrolase_bact"/>
    <property type="match status" value="1"/>
</dbReference>
<dbReference type="InterPro" id="IPR023214">
    <property type="entry name" value="HAD_sf"/>
</dbReference>
<evidence type="ECO:0000313" key="12">
    <source>
        <dbReference type="Proteomes" id="UP001203880"/>
    </source>
</evidence>
<evidence type="ECO:0000256" key="8">
    <source>
        <dbReference type="ARBA" id="ARBA00022842"/>
    </source>
</evidence>
<feature type="binding site" evidence="10">
    <location>
        <position position="166"/>
    </location>
    <ligand>
        <name>Mg(2+)</name>
        <dbReference type="ChEBI" id="CHEBI:18420"/>
    </ligand>
</feature>
<evidence type="ECO:0000256" key="3">
    <source>
        <dbReference type="ARBA" id="ARBA00004818"/>
    </source>
</evidence>
<dbReference type="InterPro" id="IPR050155">
    <property type="entry name" value="HAD-like_hydrolase_sf"/>
</dbReference>
<dbReference type="SFLD" id="SFLDS00003">
    <property type="entry name" value="Haloacid_Dehalogenase"/>
    <property type="match status" value="1"/>
</dbReference>